<dbReference type="CDD" id="cd03811">
    <property type="entry name" value="GT4_GT28_WabH-like"/>
    <property type="match status" value="1"/>
</dbReference>
<name>A0A7V4JPF2_9BACT</name>
<dbReference type="AlphaFoldDB" id="A0A7V4JPF2"/>
<evidence type="ECO:0000313" key="3">
    <source>
        <dbReference type="EMBL" id="HGU15354.1"/>
    </source>
</evidence>
<dbReference type="InterPro" id="IPR028098">
    <property type="entry name" value="Glyco_trans_4-like_N"/>
</dbReference>
<organism evidence="3">
    <name type="scientific">Thermodesulfobacterium geofontis</name>
    <dbReference type="NCBI Taxonomy" id="1295609"/>
    <lineage>
        <taxon>Bacteria</taxon>
        <taxon>Pseudomonadati</taxon>
        <taxon>Thermodesulfobacteriota</taxon>
        <taxon>Thermodesulfobacteria</taxon>
        <taxon>Thermodesulfobacteriales</taxon>
        <taxon>Thermodesulfobacteriaceae</taxon>
        <taxon>Thermodesulfobacterium</taxon>
    </lineage>
</organism>
<dbReference type="PANTHER" id="PTHR12526:SF630">
    <property type="entry name" value="GLYCOSYLTRANSFERASE"/>
    <property type="match status" value="1"/>
</dbReference>
<comment type="caution">
    <text evidence="3">The sequence shown here is derived from an EMBL/GenBank/DDBJ whole genome shotgun (WGS) entry which is preliminary data.</text>
</comment>
<dbReference type="GO" id="GO:0016757">
    <property type="term" value="F:glycosyltransferase activity"/>
    <property type="evidence" value="ECO:0007669"/>
    <property type="project" value="InterPro"/>
</dbReference>
<dbReference type="Pfam" id="PF13439">
    <property type="entry name" value="Glyco_transf_4"/>
    <property type="match status" value="1"/>
</dbReference>
<dbReference type="SUPFAM" id="SSF53756">
    <property type="entry name" value="UDP-Glycosyltransferase/glycogen phosphorylase"/>
    <property type="match status" value="1"/>
</dbReference>
<sequence>MGSIKGEKAIEKFMQTQNILFLIKGLGGGGAERVLVNLYKSFKNYKRHIIVFSEEKKYDINAKKILITCPPSISLINFLVRLYKIKKIKKTLKPTCAISFLEPANFYNVLSKTKNEKIILSFRNYYSIRLNPKKKQDLFKKLSLKLYAKLFSLLYNKADYFVAVSKGVAVDLIENFGLDPKKMKIIYNPIFYEEIQELSQENLYEYEKIFTHPVILTAGRLRRQKGQWYLLRIFKALKEKHKDLKLVILGEGRLKDYLVNLSQELKLKTYVWDRDIISGNYDVYFLGFQKNPFKFMARAKIFAFPSLWEGLGNVLFEAMTCGVPIISSDCRSGPREILAPNTDFYYQTDKPEFAEYGVLMPVFELKYKSADEPLNGKEKMWVEVIDRLLTDEKLRKTYAEKAKERAKDFRVEKILKQWEELLKL</sequence>
<dbReference type="EMBL" id="DTEI01000033">
    <property type="protein sequence ID" value="HGU15354.1"/>
    <property type="molecule type" value="Genomic_DNA"/>
</dbReference>
<feature type="domain" description="Glycosyl transferase family 1" evidence="1">
    <location>
        <begin position="211"/>
        <end position="342"/>
    </location>
</feature>
<accession>A0A7V4JPF2</accession>
<reference evidence="3" key="1">
    <citation type="journal article" date="2020" name="mSystems">
        <title>Genome- and Community-Level Interaction Insights into Carbon Utilization and Element Cycling Functions of Hydrothermarchaeota in Hydrothermal Sediment.</title>
        <authorList>
            <person name="Zhou Z."/>
            <person name="Liu Y."/>
            <person name="Xu W."/>
            <person name="Pan J."/>
            <person name="Luo Z.H."/>
            <person name="Li M."/>
        </authorList>
    </citation>
    <scope>NUCLEOTIDE SEQUENCE [LARGE SCALE GENOMIC DNA]</scope>
    <source>
        <strain evidence="3">SpSt-711</strain>
    </source>
</reference>
<dbReference type="InterPro" id="IPR001296">
    <property type="entry name" value="Glyco_trans_1"/>
</dbReference>
<dbReference type="Gene3D" id="3.40.50.2000">
    <property type="entry name" value="Glycogen Phosphorylase B"/>
    <property type="match status" value="2"/>
</dbReference>
<proteinExistence type="predicted"/>
<keyword evidence="3" id="KW-0808">Transferase</keyword>
<evidence type="ECO:0000259" key="2">
    <source>
        <dbReference type="Pfam" id="PF13439"/>
    </source>
</evidence>
<evidence type="ECO:0000259" key="1">
    <source>
        <dbReference type="Pfam" id="PF00534"/>
    </source>
</evidence>
<protein>
    <submittedName>
        <fullName evidence="3">Glycosyltransferase</fullName>
    </submittedName>
</protein>
<gene>
    <name evidence="3" type="ORF">ENU91_01640</name>
</gene>
<dbReference type="PANTHER" id="PTHR12526">
    <property type="entry name" value="GLYCOSYLTRANSFERASE"/>
    <property type="match status" value="1"/>
</dbReference>
<dbReference type="Pfam" id="PF00534">
    <property type="entry name" value="Glycos_transf_1"/>
    <property type="match status" value="1"/>
</dbReference>
<feature type="domain" description="Glycosyltransferase subfamily 4-like N-terminal" evidence="2">
    <location>
        <begin position="29"/>
        <end position="190"/>
    </location>
</feature>